<dbReference type="Proteomes" id="UP000248795">
    <property type="component" value="Unassembled WGS sequence"/>
</dbReference>
<proteinExistence type="inferred from homology"/>
<accession>A0A2W2BUN9</accession>
<keyword evidence="2 3" id="KW-0186">Copper</keyword>
<keyword evidence="4" id="KW-1015">Disulfide bond</keyword>
<feature type="disulfide bond" description="Redox-active" evidence="4">
    <location>
        <begin position="85"/>
        <end position="89"/>
    </location>
</feature>
<feature type="domain" description="Thioredoxin" evidence="5">
    <location>
        <begin position="47"/>
        <end position="208"/>
    </location>
</feature>
<evidence type="ECO:0000256" key="1">
    <source>
        <dbReference type="ARBA" id="ARBA00010996"/>
    </source>
</evidence>
<dbReference type="EMBL" id="QKVK01000003">
    <property type="protein sequence ID" value="PZF77196.1"/>
    <property type="molecule type" value="Genomic_DNA"/>
</dbReference>
<keyword evidence="3" id="KW-0479">Metal-binding</keyword>
<dbReference type="InterPro" id="IPR036249">
    <property type="entry name" value="Thioredoxin-like_sf"/>
</dbReference>
<dbReference type="SUPFAM" id="SSF52833">
    <property type="entry name" value="Thioredoxin-like"/>
    <property type="match status" value="1"/>
</dbReference>
<evidence type="ECO:0000259" key="5">
    <source>
        <dbReference type="PROSITE" id="PS51352"/>
    </source>
</evidence>
<comment type="similarity">
    <text evidence="1">Belongs to the SCO1/2 family.</text>
</comment>
<evidence type="ECO:0000313" key="7">
    <source>
        <dbReference type="Proteomes" id="UP000248795"/>
    </source>
</evidence>
<dbReference type="AlphaFoldDB" id="A0A2W2BUN9"/>
<reference evidence="7" key="1">
    <citation type="submission" date="2018-06" db="EMBL/GenBank/DDBJ databases">
        <title>Aestuariibacter litoralis strain KCTC 52945T.</title>
        <authorList>
            <person name="Li X."/>
            <person name="Salam N."/>
            <person name="Li J.-L."/>
            <person name="Chen Y.-M."/>
            <person name="Yang Z.-W."/>
            <person name="Zhang L.-Y."/>
            <person name="Han M.-X."/>
            <person name="Xiao M."/>
            <person name="Li W.-J."/>
        </authorList>
    </citation>
    <scope>NUCLEOTIDE SEQUENCE [LARGE SCALE GENOMIC DNA]</scope>
    <source>
        <strain evidence="7">KCTC 52945</strain>
    </source>
</reference>
<dbReference type="CDD" id="cd02968">
    <property type="entry name" value="SCO"/>
    <property type="match status" value="1"/>
</dbReference>
<feature type="binding site" evidence="3">
    <location>
        <position position="89"/>
    </location>
    <ligand>
        <name>Cu cation</name>
        <dbReference type="ChEBI" id="CHEBI:23378"/>
    </ligand>
</feature>
<comment type="caution">
    <text evidence="6">The sequence shown here is derived from an EMBL/GenBank/DDBJ whole genome shotgun (WGS) entry which is preliminary data.</text>
</comment>
<dbReference type="InterPro" id="IPR003782">
    <property type="entry name" value="SCO1/SenC"/>
</dbReference>
<dbReference type="Gene3D" id="3.40.30.10">
    <property type="entry name" value="Glutaredoxin"/>
    <property type="match status" value="1"/>
</dbReference>
<dbReference type="FunFam" id="3.40.30.10:FF:000013">
    <property type="entry name" value="Blast:Protein SCO1 homolog, mitochondrial"/>
    <property type="match status" value="1"/>
</dbReference>
<evidence type="ECO:0000256" key="2">
    <source>
        <dbReference type="ARBA" id="ARBA00023008"/>
    </source>
</evidence>
<evidence type="ECO:0000313" key="6">
    <source>
        <dbReference type="EMBL" id="PZF77196.1"/>
    </source>
</evidence>
<dbReference type="GO" id="GO:0046872">
    <property type="term" value="F:metal ion binding"/>
    <property type="evidence" value="ECO:0007669"/>
    <property type="project" value="UniProtKB-KW"/>
</dbReference>
<dbReference type="PROSITE" id="PS51352">
    <property type="entry name" value="THIOREDOXIN_2"/>
    <property type="match status" value="1"/>
</dbReference>
<dbReference type="PANTHER" id="PTHR12151:SF25">
    <property type="entry name" value="LINALOOL DEHYDRATASE_ISOMERASE DOMAIN-CONTAINING PROTEIN"/>
    <property type="match status" value="1"/>
</dbReference>
<evidence type="ECO:0000256" key="4">
    <source>
        <dbReference type="PIRSR" id="PIRSR603782-2"/>
    </source>
</evidence>
<protein>
    <submittedName>
        <fullName evidence="6">SCO family protein</fullName>
    </submittedName>
</protein>
<organism evidence="6 7">
    <name type="scientific">Aestuariivirga litoralis</name>
    <dbReference type="NCBI Taxonomy" id="2650924"/>
    <lineage>
        <taxon>Bacteria</taxon>
        <taxon>Pseudomonadati</taxon>
        <taxon>Pseudomonadota</taxon>
        <taxon>Alphaproteobacteria</taxon>
        <taxon>Hyphomicrobiales</taxon>
        <taxon>Aestuariivirgaceae</taxon>
        <taxon>Aestuariivirga</taxon>
    </lineage>
</organism>
<dbReference type="Pfam" id="PF02630">
    <property type="entry name" value="SCO1-SenC"/>
    <property type="match status" value="1"/>
</dbReference>
<gene>
    <name evidence="6" type="ORF">DK847_07665</name>
</gene>
<keyword evidence="7" id="KW-1185">Reference proteome</keyword>
<evidence type="ECO:0000256" key="3">
    <source>
        <dbReference type="PIRSR" id="PIRSR603782-1"/>
    </source>
</evidence>
<sequence>MLLSPCSGRLRAMKQTRLMTAAIAAAVLALGAAGWLGVELLRGQQQSAMFQVGGPFVLASSAGGTVDSATLAGKPYAVFFGFTHCPEVCPTTLYEMSSNLAALGEAAKDFRVFFITVDPARDTVAAMKDYVANFDPRIEALVPTDDQLKQLASDFRVYYAKVPTSDGGYTMDHTATIFLFGRDGRFAGTIGYGEAAEMRQAKLARLLKG</sequence>
<dbReference type="InterPro" id="IPR013766">
    <property type="entry name" value="Thioredoxin_domain"/>
</dbReference>
<feature type="binding site" evidence="3">
    <location>
        <position position="85"/>
    </location>
    <ligand>
        <name>Cu cation</name>
        <dbReference type="ChEBI" id="CHEBI:23378"/>
    </ligand>
</feature>
<dbReference type="PANTHER" id="PTHR12151">
    <property type="entry name" value="ELECTRON TRANSPORT PROTIN SCO1/SENC FAMILY MEMBER"/>
    <property type="match status" value="1"/>
</dbReference>
<name>A0A2W2BUN9_9HYPH</name>
<feature type="binding site" evidence="3">
    <location>
        <position position="173"/>
    </location>
    <ligand>
        <name>Cu cation</name>
        <dbReference type="ChEBI" id="CHEBI:23378"/>
    </ligand>
</feature>